<feature type="compositionally biased region" description="Basic residues" evidence="1">
    <location>
        <begin position="499"/>
        <end position="514"/>
    </location>
</feature>
<organism evidence="2 3">
    <name type="scientific">Pestalotiopsis fici (strain W106-1 / CGMCC3.15140)</name>
    <dbReference type="NCBI Taxonomy" id="1229662"/>
    <lineage>
        <taxon>Eukaryota</taxon>
        <taxon>Fungi</taxon>
        <taxon>Dikarya</taxon>
        <taxon>Ascomycota</taxon>
        <taxon>Pezizomycotina</taxon>
        <taxon>Sordariomycetes</taxon>
        <taxon>Xylariomycetidae</taxon>
        <taxon>Amphisphaeriales</taxon>
        <taxon>Sporocadaceae</taxon>
        <taxon>Pestalotiopsis</taxon>
    </lineage>
</organism>
<feature type="region of interest" description="Disordered" evidence="1">
    <location>
        <begin position="405"/>
        <end position="440"/>
    </location>
</feature>
<feature type="region of interest" description="Disordered" evidence="1">
    <location>
        <begin position="181"/>
        <end position="200"/>
    </location>
</feature>
<dbReference type="RefSeq" id="XP_007833550.1">
    <property type="nucleotide sequence ID" value="XM_007835359.1"/>
</dbReference>
<accession>W3X9E5</accession>
<evidence type="ECO:0000256" key="1">
    <source>
        <dbReference type="SAM" id="MobiDB-lite"/>
    </source>
</evidence>
<evidence type="ECO:0008006" key="4">
    <source>
        <dbReference type="Google" id="ProtNLM"/>
    </source>
</evidence>
<dbReference type="OrthoDB" id="4161595at2759"/>
<sequence>MLNSGARRDAGEQSESTSVSHRTSAWPSSPGWRTSSRRTSESRTTKSTRTPWNADGYSMPLTLDTKTVTQPSVRPSFFGSSPIDSASPPKSPRHKCSDSQSTISSYNSPLHSNPHSRFSSVSTVGGFNQTTGALITDPAALTALTALESRSCDNLDSAVSLSSMPEWLPGKLPRMEGGISPTTIAEEPDLSEYERPGSPSDAMLIRRDLQSSDRMSPQDLTNPDPKSFNNFLALPGIPKSHKRAVSAPDFAAANTAATLHRPTTPPHQLRTPRQQGEDRTGCIMDEIDSEEDSPIYLPSPDEPVKCMYAAKCSTGSSPRKAISHIFGRNKTCTRNIPPHVWVHFCRKHYQRTRYRNNQEYNKLQALLVLKQIRRIQVWSDGNRKADKSGVVRNWSLSVRKREQKRLDERGAIGQKRRRSGDNSEDDEDDDTEVIDQTPTSGTAVPGWLLKKCGSGYSTEQILEVVKALRAEIVAGKLSQIPDIEILPNIESSEDGKAKAPMKRKTSTSSHKRSRSVGYGQGYAQDISPMMRRTSQPGANHGHRPSLSRVPESMVPPTMGHGQHAMLPHRPASYTYDNNMRETPVQESYYDSGVPRSTPYAFGGPLPPVATAHRLGQTTNAQQLEANRGYYESRHFMHQRASSEAGLFPHHAQFTYRSSYQPYPSETAYQPATSSPYDAYSAPGYNNGGGPPGYYDNVPYQQRSWVPQQAWGPAPEPQQSPYAMPRHGRHQSASAVHQSTPQLPYPRMGNNSGDMC</sequence>
<dbReference type="GeneID" id="19271791"/>
<evidence type="ECO:0000313" key="2">
    <source>
        <dbReference type="EMBL" id="ETS81776.1"/>
    </source>
</evidence>
<dbReference type="Proteomes" id="UP000030651">
    <property type="component" value="Unassembled WGS sequence"/>
</dbReference>
<feature type="compositionally biased region" description="Basic and acidic residues" evidence="1">
    <location>
        <begin position="1"/>
        <end position="11"/>
    </location>
</feature>
<gene>
    <name evidence="2" type="ORF">PFICI_06778</name>
</gene>
<evidence type="ECO:0000313" key="3">
    <source>
        <dbReference type="Proteomes" id="UP000030651"/>
    </source>
</evidence>
<feature type="compositionally biased region" description="Polar residues" evidence="1">
    <location>
        <begin position="13"/>
        <end position="27"/>
    </location>
</feature>
<dbReference type="AlphaFoldDB" id="W3X9E5"/>
<dbReference type="STRING" id="1229662.W3X9E5"/>
<dbReference type="eggNOG" id="ENOG502SMWI">
    <property type="taxonomic scope" value="Eukaryota"/>
</dbReference>
<feature type="compositionally biased region" description="Polar residues" evidence="1">
    <location>
        <begin position="98"/>
        <end position="121"/>
    </location>
</feature>
<dbReference type="OMA" id="SANITPM"/>
<name>W3X9E5_PESFW</name>
<reference evidence="3" key="1">
    <citation type="journal article" date="2015" name="BMC Genomics">
        <title>Genomic and transcriptomic analysis of the endophytic fungus Pestalotiopsis fici reveals its lifestyle and high potential for synthesis of natural products.</title>
        <authorList>
            <person name="Wang X."/>
            <person name="Zhang X."/>
            <person name="Liu L."/>
            <person name="Xiang M."/>
            <person name="Wang W."/>
            <person name="Sun X."/>
            <person name="Che Y."/>
            <person name="Guo L."/>
            <person name="Liu G."/>
            <person name="Guo L."/>
            <person name="Wang C."/>
            <person name="Yin W.B."/>
            <person name="Stadler M."/>
            <person name="Zhang X."/>
            <person name="Liu X."/>
        </authorList>
    </citation>
    <scope>NUCLEOTIDE SEQUENCE [LARGE SCALE GENOMIC DNA]</scope>
    <source>
        <strain evidence="3">W106-1 / CGMCC3.15140</strain>
    </source>
</reference>
<dbReference type="InParanoid" id="W3X9E5"/>
<dbReference type="KEGG" id="pfy:PFICI_06778"/>
<dbReference type="HOGENOM" id="CLU_015604_0_0_1"/>
<feature type="compositionally biased region" description="Acidic residues" evidence="1">
    <location>
        <begin position="422"/>
        <end position="433"/>
    </location>
</feature>
<feature type="compositionally biased region" description="Polar residues" evidence="1">
    <location>
        <begin position="730"/>
        <end position="741"/>
    </location>
</feature>
<feature type="region of interest" description="Disordered" evidence="1">
    <location>
        <begin position="708"/>
        <end position="755"/>
    </location>
</feature>
<dbReference type="EMBL" id="KI912112">
    <property type="protein sequence ID" value="ETS81776.1"/>
    <property type="molecule type" value="Genomic_DNA"/>
</dbReference>
<keyword evidence="3" id="KW-1185">Reference proteome</keyword>
<proteinExistence type="predicted"/>
<protein>
    <recommendedName>
        <fullName evidence="4">ORP1 like protein</fullName>
    </recommendedName>
</protein>
<feature type="region of interest" description="Disordered" evidence="1">
    <location>
        <begin position="1"/>
        <end position="121"/>
    </location>
</feature>
<feature type="compositionally biased region" description="Polar residues" evidence="1">
    <location>
        <begin position="64"/>
        <end position="84"/>
    </location>
</feature>
<feature type="region of interest" description="Disordered" evidence="1">
    <location>
        <begin position="491"/>
        <end position="521"/>
    </location>
</feature>